<protein>
    <submittedName>
        <fullName evidence="3">SPW repeat protein</fullName>
    </submittedName>
</protein>
<evidence type="ECO:0000256" key="1">
    <source>
        <dbReference type="SAM" id="Phobius"/>
    </source>
</evidence>
<evidence type="ECO:0000313" key="4">
    <source>
        <dbReference type="Proteomes" id="UP000766698"/>
    </source>
</evidence>
<feature type="transmembrane region" description="Helical" evidence="1">
    <location>
        <begin position="122"/>
        <end position="142"/>
    </location>
</feature>
<dbReference type="RefSeq" id="WP_182857309.1">
    <property type="nucleotide sequence ID" value="NZ_WMLF01000392.1"/>
</dbReference>
<organism evidence="3 4">
    <name type="scientific">Streptomyces durbertensis</name>
    <dbReference type="NCBI Taxonomy" id="2448886"/>
    <lineage>
        <taxon>Bacteria</taxon>
        <taxon>Bacillati</taxon>
        <taxon>Actinomycetota</taxon>
        <taxon>Actinomycetes</taxon>
        <taxon>Kitasatosporales</taxon>
        <taxon>Streptomycetaceae</taxon>
        <taxon>Streptomyces</taxon>
    </lineage>
</organism>
<name>A0ABR6ENG0_9ACTN</name>
<keyword evidence="4" id="KW-1185">Reference proteome</keyword>
<dbReference type="Proteomes" id="UP000766698">
    <property type="component" value="Unassembled WGS sequence"/>
</dbReference>
<gene>
    <name evidence="3" type="ORF">GL263_21095</name>
</gene>
<dbReference type="InterPro" id="IPR005530">
    <property type="entry name" value="SPW"/>
</dbReference>
<proteinExistence type="predicted"/>
<feature type="domain" description="SPW repeat-containing integral membrane" evidence="2">
    <location>
        <begin position="37"/>
        <end position="133"/>
    </location>
</feature>
<evidence type="ECO:0000259" key="2">
    <source>
        <dbReference type="Pfam" id="PF03779"/>
    </source>
</evidence>
<dbReference type="EMBL" id="WMLF01000392">
    <property type="protein sequence ID" value="MBB1246029.1"/>
    <property type="molecule type" value="Genomic_DNA"/>
</dbReference>
<feature type="transmembrane region" description="Helical" evidence="1">
    <location>
        <begin position="65"/>
        <end position="84"/>
    </location>
</feature>
<reference evidence="4" key="1">
    <citation type="journal article" date="2020" name="Syst. Appl. Microbiol.">
        <title>Streptomyces alkaliterrae sp. nov., isolated from an alkaline soil, and emended descriptions of Streptomyces alkaliphilus, Streptomyces calidiresistens and Streptomyces durbertensis.</title>
        <authorList>
            <person name="Swiecimska M."/>
            <person name="Golinska P."/>
            <person name="Nouioui I."/>
            <person name="Wypij M."/>
            <person name="Rai M."/>
            <person name="Sangal V."/>
            <person name="Goodfellow M."/>
        </authorList>
    </citation>
    <scope>NUCLEOTIDE SEQUENCE [LARGE SCALE GENOMIC DNA]</scope>
    <source>
        <strain evidence="4">DSM 104538</strain>
    </source>
</reference>
<keyword evidence="1" id="KW-0812">Transmembrane</keyword>
<evidence type="ECO:0000313" key="3">
    <source>
        <dbReference type="EMBL" id="MBB1246029.1"/>
    </source>
</evidence>
<sequence length="146" mass="15503">MADISHARSDLTGHPDAMEMRARYDRVLGGRDVALVDGPVFLAGLYLACSPWIVHFTANQPALTVHNLIIGGAIAVMALGFTMAPERMYGLSWAMCAIGAWLVVSSWIAGTNPDAGVIWNNVVVGAVVFCMGLACAATAMRVKKRA</sequence>
<dbReference type="Pfam" id="PF03779">
    <property type="entry name" value="SPW"/>
    <property type="match status" value="1"/>
</dbReference>
<feature type="transmembrane region" description="Helical" evidence="1">
    <location>
        <begin position="91"/>
        <end position="110"/>
    </location>
</feature>
<comment type="caution">
    <text evidence="3">The sequence shown here is derived from an EMBL/GenBank/DDBJ whole genome shotgun (WGS) entry which is preliminary data.</text>
</comment>
<feature type="transmembrane region" description="Helical" evidence="1">
    <location>
        <begin position="33"/>
        <end position="53"/>
    </location>
</feature>
<keyword evidence="1" id="KW-0472">Membrane</keyword>
<keyword evidence="1" id="KW-1133">Transmembrane helix</keyword>
<accession>A0ABR6ENG0</accession>